<protein>
    <recommendedName>
        <fullName evidence="5">Outer membrane protein</fullName>
    </recommendedName>
</protein>
<dbReference type="eggNOG" id="COG3170">
    <property type="taxonomic scope" value="Bacteria"/>
</dbReference>
<name>I0EM66_HELC0</name>
<dbReference type="PANTHER" id="PTHR23160">
    <property type="entry name" value="SYNAPTONEMAL COMPLEX PROTEIN-RELATED"/>
    <property type="match status" value="1"/>
</dbReference>
<sequence length="988" mass="108091">MKKLSFLLPLSGRNMLAGVVSLCLSQTLYAEEDGWYASAGYQIGESEQQVKGTQKLVAPTIKALEERIKATQVPMGAVQEQIKALDNQISAKQNEINEKNKNIQALQSKINDYQNTIDSKQQEIATQQANIDNIKNQIKDINTQIENQKAQIARQEAQIKNQEAEISTQKAKIETQKSTIATQTTEQQAQQQKLDALNNKISGLQSQISQKEQEIAKNQQAIDGLNTQLQGLKQQAQTTQAELIQATAEIFKNVAPQFFGQGQSSIQNAASATLTMAQNLIGFLGSNGNSTGWAGMGQVGSSISITKGIDILRKSDVVIPGSTAKGGPFAGYEVTTKNGQNIISIGNQSIAMPEFQICTSAGHCQIDKTNATSTHLNTSSTLLDTVVAALQYQAAYAPTYGSMKEEVKNGKKELVPYDYVTSSALNAPNGFSTQGATFANGMTEEKLKTELPNLINQVGYDAQTALNSIKGGVEMLKFMMEVAKAGGMSESQIQNILFGGGSQTEQQTAQIEKELQPYITKGLEALAKETSTNNQNKLLELAQQMVSTQSQINTDNSTIAENLNKIIANATGENNPFNVPKNTAFKPVTTYTDKLTGTSYDNFVNATNSAKTKLESLKGQITNINSQQTKLEGEQSAQTQAQAKVVQAKNELDSQLTTQQAEQSKLSQQTQALNNSIQKLNEDNQNLETSNQHLASQNTALGAQNKQLAQQNQELANKTTILQGNEQTQQASIQKLQEAVGAQNKLQAQTTQEQDAVKQAKAEVVSVQNELKATKNALINKEKQIYQVSAKDRQAISFLQKASRSNSMTNNGAMNGLGFNMGYKQFFGKKHNIGLRYYGFMDYNHTYIKSDLLSSASDVFTYGVGSDFLYNFINNKSIGSLCKNAKKCPKLNIGTFTGVQIAGTTWLSNVNNSLSSYGITKPNFSHSNFQFLFNLGFRLNMEVSKHQSHGFEVGVKIPTLNTNYYSKDNVSITLRRLYSVFINYTYGF</sequence>
<dbReference type="SUPFAM" id="SSF57997">
    <property type="entry name" value="Tropomyosin"/>
    <property type="match status" value="1"/>
</dbReference>
<dbReference type="InterPro" id="IPR002718">
    <property type="entry name" value="OMP_Helicobacter"/>
</dbReference>
<dbReference type="KEGG" id="hce:HCW_03780"/>
<gene>
    <name evidence="3" type="ordered locus">HCW_03780</name>
</gene>
<feature type="coiled-coil region" evidence="2">
    <location>
        <begin position="663"/>
        <end position="718"/>
    </location>
</feature>
<evidence type="ECO:0000313" key="4">
    <source>
        <dbReference type="Proteomes" id="UP000005010"/>
    </source>
</evidence>
<feature type="coiled-coil region" evidence="2">
    <location>
        <begin position="743"/>
        <end position="784"/>
    </location>
</feature>
<dbReference type="HOGENOM" id="CLU_302027_0_0_7"/>
<reference evidence="4" key="1">
    <citation type="submission" date="2012-04" db="EMBL/GenBank/DDBJ databases">
        <title>Complete genome sequence of Helicobacter cetorum strain MIT 00-7128.</title>
        <authorList>
            <person name="Kersulyte D."/>
            <person name="Berg D.E."/>
        </authorList>
    </citation>
    <scope>NUCLEOTIDE SEQUENCE [LARGE SCALE GENOMIC DNA]</scope>
    <source>
        <strain evidence="4">MIT 00-7128</strain>
    </source>
</reference>
<dbReference type="Proteomes" id="UP000005010">
    <property type="component" value="Chromosome"/>
</dbReference>
<evidence type="ECO:0000313" key="3">
    <source>
        <dbReference type="EMBL" id="AFI04035.1"/>
    </source>
</evidence>
<dbReference type="AlphaFoldDB" id="I0EM66"/>
<evidence type="ECO:0000256" key="2">
    <source>
        <dbReference type="SAM" id="Coils"/>
    </source>
</evidence>
<keyword evidence="4" id="KW-1185">Reference proteome</keyword>
<organism evidence="3 4">
    <name type="scientific">Helicobacter cetorum (strain ATCC BAA-429 / MIT 00-7128)</name>
    <dbReference type="NCBI Taxonomy" id="182217"/>
    <lineage>
        <taxon>Bacteria</taxon>
        <taxon>Pseudomonadati</taxon>
        <taxon>Campylobacterota</taxon>
        <taxon>Epsilonproteobacteria</taxon>
        <taxon>Campylobacterales</taxon>
        <taxon>Helicobacteraceae</taxon>
        <taxon>Helicobacter</taxon>
    </lineage>
</organism>
<dbReference type="EMBL" id="CP003479">
    <property type="protein sequence ID" value="AFI04035.1"/>
    <property type="molecule type" value="Genomic_DNA"/>
</dbReference>
<keyword evidence="1 2" id="KW-0175">Coiled coil</keyword>
<proteinExistence type="predicted"/>
<evidence type="ECO:0000256" key="1">
    <source>
        <dbReference type="ARBA" id="ARBA00023054"/>
    </source>
</evidence>
<dbReference type="PRINTS" id="PR01776">
    <property type="entry name" value="HPOMPFAMILY"/>
</dbReference>
<dbReference type="STRING" id="182217.HCW_03780"/>
<accession>I0EM66</accession>
<dbReference type="Gene3D" id="1.10.287.1490">
    <property type="match status" value="1"/>
</dbReference>
<dbReference type="PATRIC" id="fig|182217.3.peg.809"/>
<dbReference type="Pfam" id="PF01856">
    <property type="entry name" value="HP_OMP"/>
    <property type="match status" value="1"/>
</dbReference>
<dbReference type="RefSeq" id="WP_014660905.1">
    <property type="nucleotide sequence ID" value="NC_017737.1"/>
</dbReference>
<feature type="coiled-coil region" evidence="2">
    <location>
        <begin position="75"/>
        <end position="249"/>
    </location>
</feature>
<evidence type="ECO:0008006" key="5">
    <source>
        <dbReference type="Google" id="ProtNLM"/>
    </source>
</evidence>
<dbReference type="eggNOG" id="COG1196">
    <property type="taxonomic scope" value="Bacteria"/>
</dbReference>
<dbReference type="Gene3D" id="1.20.5.340">
    <property type="match status" value="1"/>
</dbReference>
<dbReference type="PANTHER" id="PTHR23160:SF19">
    <property type="entry name" value="MYOSIN HEAVY CHAIN-RELATED PROTEIN"/>
    <property type="match status" value="1"/>
</dbReference>